<keyword evidence="1" id="KW-0812">Transmembrane</keyword>
<feature type="transmembrane region" description="Helical" evidence="1">
    <location>
        <begin position="69"/>
        <end position="89"/>
    </location>
</feature>
<feature type="transmembrane region" description="Helical" evidence="1">
    <location>
        <begin position="129"/>
        <end position="150"/>
    </location>
</feature>
<reference evidence="2 3" key="1">
    <citation type="journal article" date="2007" name="Int. J. Syst. Evol. Microbiol.">
        <title>Paenibacillus ginsengarvi sp. nov., isolated from soil from ginseng cultivation.</title>
        <authorList>
            <person name="Yoon M.H."/>
            <person name="Ten L.N."/>
            <person name="Im W.T."/>
        </authorList>
    </citation>
    <scope>NUCLEOTIDE SEQUENCE [LARGE SCALE GENOMIC DNA]</scope>
    <source>
        <strain evidence="2 3">KCTC 13059</strain>
    </source>
</reference>
<comment type="caution">
    <text evidence="2">The sequence shown here is derived from an EMBL/GenBank/DDBJ whole genome shotgun (WGS) entry which is preliminary data.</text>
</comment>
<keyword evidence="1" id="KW-0472">Membrane</keyword>
<feature type="transmembrane region" description="Helical" evidence="1">
    <location>
        <begin position="96"/>
        <end position="117"/>
    </location>
</feature>
<dbReference type="Proteomes" id="UP000282311">
    <property type="component" value="Unassembled WGS sequence"/>
</dbReference>
<dbReference type="OrthoDB" id="2691442at2"/>
<sequence length="166" mass="19015">MKDKEDGKKNKQRQSQVWSVALQIGLFAGVIWGAVKIAAFYFKFSKVPVSFLAKPFLAPNIINTTAGFWMGWLFYIVFSIFAALLYAALFRRVKGYWAGLVYGAVWWALMTLLVGPSTGMMKWIDRTDWNTILTEACLYLLWGLFIGFSISFEFTDDRHREPESAL</sequence>
<dbReference type="RefSeq" id="WP_120747458.1">
    <property type="nucleotide sequence ID" value="NZ_RBAH01000007.1"/>
</dbReference>
<name>A0A3B0CL35_9BACL</name>
<evidence type="ECO:0000313" key="2">
    <source>
        <dbReference type="EMBL" id="RKN84716.1"/>
    </source>
</evidence>
<keyword evidence="3" id="KW-1185">Reference proteome</keyword>
<dbReference type="EMBL" id="RBAH01000007">
    <property type="protein sequence ID" value="RKN84716.1"/>
    <property type="molecule type" value="Genomic_DNA"/>
</dbReference>
<evidence type="ECO:0000256" key="1">
    <source>
        <dbReference type="SAM" id="Phobius"/>
    </source>
</evidence>
<organism evidence="2 3">
    <name type="scientific">Paenibacillus ginsengarvi</name>
    <dbReference type="NCBI Taxonomy" id="400777"/>
    <lineage>
        <taxon>Bacteria</taxon>
        <taxon>Bacillati</taxon>
        <taxon>Bacillota</taxon>
        <taxon>Bacilli</taxon>
        <taxon>Bacillales</taxon>
        <taxon>Paenibacillaceae</taxon>
        <taxon>Paenibacillus</taxon>
    </lineage>
</organism>
<evidence type="ECO:0000313" key="3">
    <source>
        <dbReference type="Proteomes" id="UP000282311"/>
    </source>
</evidence>
<gene>
    <name evidence="2" type="ORF">D7M11_12045</name>
</gene>
<proteinExistence type="predicted"/>
<feature type="transmembrane region" description="Helical" evidence="1">
    <location>
        <begin position="20"/>
        <end position="42"/>
    </location>
</feature>
<dbReference type="InterPro" id="IPR024563">
    <property type="entry name" value="YqhR"/>
</dbReference>
<accession>A0A3B0CL35</accession>
<dbReference type="AlphaFoldDB" id="A0A3B0CL35"/>
<dbReference type="Pfam" id="PF11085">
    <property type="entry name" value="YqhR"/>
    <property type="match status" value="1"/>
</dbReference>
<evidence type="ECO:0008006" key="4">
    <source>
        <dbReference type="Google" id="ProtNLM"/>
    </source>
</evidence>
<protein>
    <recommendedName>
        <fullName evidence="4">DUF1440 domain-containing protein</fullName>
    </recommendedName>
</protein>
<keyword evidence="1" id="KW-1133">Transmembrane helix</keyword>